<evidence type="ECO:0000313" key="1">
    <source>
        <dbReference type="EMBL" id="KJJ85200.1"/>
    </source>
</evidence>
<dbReference type="AlphaFoldDB" id="A0A0F0CUW7"/>
<dbReference type="EMBL" id="JYNY01000203">
    <property type="protein sequence ID" value="KJJ85200.1"/>
    <property type="molecule type" value="Genomic_DNA"/>
</dbReference>
<dbReference type="Proteomes" id="UP000033428">
    <property type="component" value="Unassembled WGS sequence"/>
</dbReference>
<proteinExistence type="predicted"/>
<protein>
    <submittedName>
        <fullName evidence="1">Uncharacterized protein</fullName>
    </submittedName>
</protein>
<accession>A0A0F0CUW7</accession>
<keyword evidence="2" id="KW-1185">Reference proteome</keyword>
<sequence length="560" mass="63775">MSKDKIFLNNILANIEYTRHIIKENDNVNLITLITGTEIDRQRWQNRLESIAPFIFNLKKETRILSFQEETRQGNFLGTILAYSKIKKISADESISYKNKVVLIGMIFGRGERISPFSQREANCKAAISSISTVRADDGQIKTLTALEEALMYFAPLARQLEKNAFRGIVNKWGDETEIPSIDIIHFEKAGVTADTDIIKFISQEKITEESAKEKDWVIYDKNSVMLFQIPRGDIDSIEKELNKYGVTSLNDKQKIDRGAFFGISLGPVAVSYRVLDILEEVFDSDVKNNAIYIDFDPYVLSAFALKGDSVKWQEMLLKDKKLCEFAGHSGMVPDFWEKMNKVRNIFKDKYARELEIKVIDLGENIYWGDYGQHLAMRRRYLALTENSMNGAISRAIAGLPETKDARGNIIFNSQISGEVEIENSVVCNSVIMGRGRIESSLLWDSCVNDIEMDRAFCVGSFHSGKLILKKNSGAYKLFGRKSEVFNIEEYGRVSTIFTPTGRFSINAGESLNLRDRKNIYSVPVLGNLVSFSELYEMMSKVSSHEIEQWEMDFKKGLMQ</sequence>
<reference evidence="1 2" key="1">
    <citation type="submission" date="2015-02" db="EMBL/GenBank/DDBJ databases">
        <title>Single-cell genomics of uncultivated deep-branching MTB reveals a conserved set of magnetosome genes.</title>
        <authorList>
            <person name="Kolinko S."/>
            <person name="Richter M."/>
            <person name="Glockner F.O."/>
            <person name="Brachmann A."/>
            <person name="Schuler D."/>
        </authorList>
    </citation>
    <scope>NUCLEOTIDE SEQUENCE [LARGE SCALE GENOMIC DNA]</scope>
    <source>
        <strain evidence="1">SKK-01</strain>
    </source>
</reference>
<comment type="caution">
    <text evidence="1">The sequence shown here is derived from an EMBL/GenBank/DDBJ whole genome shotgun (WGS) entry which is preliminary data.</text>
</comment>
<organism evidence="1 2">
    <name type="scientific">Candidatus Omnitrophus magneticus</name>
    <dbReference type="NCBI Taxonomy" id="1609969"/>
    <lineage>
        <taxon>Bacteria</taxon>
        <taxon>Pseudomonadati</taxon>
        <taxon>Candidatus Omnitrophota</taxon>
        <taxon>Candidatus Omnitrophus</taxon>
    </lineage>
</organism>
<gene>
    <name evidence="1" type="ORF">OMAG_000912</name>
</gene>
<name>A0A0F0CUW7_9BACT</name>
<evidence type="ECO:0000313" key="2">
    <source>
        <dbReference type="Proteomes" id="UP000033428"/>
    </source>
</evidence>